<gene>
    <name evidence="4" type="ORF">ODALV1_LOCUS282</name>
</gene>
<dbReference type="Pfam" id="PF05729">
    <property type="entry name" value="NACHT"/>
    <property type="match status" value="1"/>
</dbReference>
<keyword evidence="5" id="KW-1185">Reference proteome</keyword>
<feature type="compositionally biased region" description="Polar residues" evidence="2">
    <location>
        <begin position="94"/>
        <end position="107"/>
    </location>
</feature>
<feature type="compositionally biased region" description="Basic and acidic residues" evidence="2">
    <location>
        <begin position="108"/>
        <end position="136"/>
    </location>
</feature>
<dbReference type="InterPro" id="IPR002110">
    <property type="entry name" value="Ankyrin_rpt"/>
</dbReference>
<dbReference type="Gene3D" id="3.40.50.300">
    <property type="entry name" value="P-loop containing nucleotide triphosphate hydrolases"/>
    <property type="match status" value="1"/>
</dbReference>
<dbReference type="EMBL" id="CAXLJM020000001">
    <property type="protein sequence ID" value="CAL8068460.1"/>
    <property type="molecule type" value="Genomic_DNA"/>
</dbReference>
<evidence type="ECO:0000313" key="4">
    <source>
        <dbReference type="EMBL" id="CAL8068460.1"/>
    </source>
</evidence>
<dbReference type="PROSITE" id="PS50297">
    <property type="entry name" value="ANK_REP_REGION"/>
    <property type="match status" value="1"/>
</dbReference>
<evidence type="ECO:0000256" key="2">
    <source>
        <dbReference type="SAM" id="MobiDB-lite"/>
    </source>
</evidence>
<keyword evidence="1" id="KW-0040">ANK repeat</keyword>
<evidence type="ECO:0000313" key="5">
    <source>
        <dbReference type="Proteomes" id="UP001642540"/>
    </source>
</evidence>
<feature type="compositionally biased region" description="Polar residues" evidence="2">
    <location>
        <begin position="140"/>
        <end position="151"/>
    </location>
</feature>
<feature type="region of interest" description="Disordered" evidence="2">
    <location>
        <begin position="94"/>
        <end position="151"/>
    </location>
</feature>
<dbReference type="SUPFAM" id="SSF48403">
    <property type="entry name" value="Ankyrin repeat"/>
    <property type="match status" value="2"/>
</dbReference>
<dbReference type="InterPro" id="IPR007111">
    <property type="entry name" value="NACHT_NTPase"/>
</dbReference>
<protein>
    <recommendedName>
        <fullName evidence="3">NACHT domain-containing protein</fullName>
    </recommendedName>
</protein>
<evidence type="ECO:0000256" key="1">
    <source>
        <dbReference type="PROSITE-ProRule" id="PRU00023"/>
    </source>
</evidence>
<dbReference type="Gene3D" id="1.10.533.10">
    <property type="entry name" value="Death Domain, Fas"/>
    <property type="match status" value="1"/>
</dbReference>
<dbReference type="InterPro" id="IPR027417">
    <property type="entry name" value="P-loop_NTPase"/>
</dbReference>
<comment type="caution">
    <text evidence="4">The sequence shown here is derived from an EMBL/GenBank/DDBJ whole genome shotgun (WGS) entry which is preliminary data.</text>
</comment>
<dbReference type="PANTHER" id="PTHR24121:SF23">
    <property type="entry name" value="NO MECHANORECEPTOR POTENTIAL C, ISOFORM H"/>
    <property type="match status" value="1"/>
</dbReference>
<dbReference type="Proteomes" id="UP001642540">
    <property type="component" value="Unassembled WGS sequence"/>
</dbReference>
<organism evidence="4 5">
    <name type="scientific">Orchesella dallaii</name>
    <dbReference type="NCBI Taxonomy" id="48710"/>
    <lineage>
        <taxon>Eukaryota</taxon>
        <taxon>Metazoa</taxon>
        <taxon>Ecdysozoa</taxon>
        <taxon>Arthropoda</taxon>
        <taxon>Hexapoda</taxon>
        <taxon>Collembola</taxon>
        <taxon>Entomobryomorpha</taxon>
        <taxon>Entomobryoidea</taxon>
        <taxon>Orchesellidae</taxon>
        <taxon>Orchesellinae</taxon>
        <taxon>Orchesella</taxon>
    </lineage>
</organism>
<proteinExistence type="predicted"/>
<feature type="domain" description="NACHT" evidence="3">
    <location>
        <begin position="508"/>
        <end position="682"/>
    </location>
</feature>
<dbReference type="InterPro" id="IPR011029">
    <property type="entry name" value="DEATH-like_dom_sf"/>
</dbReference>
<accession>A0ABP1PI79</accession>
<sequence>MDNIQKGHITKHLAQLVEDISPSTLFLSILQGHDVLSTADLAQLKAILDEHEKTNRLLYLLMTRPNAYDPLILALRKTSQAGVASVLEQILPSTSKSEESASLPNSETYHKSKSDQKLETNPKLESDQKLEADLQHPSRHSSFQSDHNNNDETSFNRNILRFISKSQASSSASLMYSMSQSPETILIKIIHTLDTYITSHKLSSSKDISIKSVYYPFHHGETFTHLPNQVNIVTLTTTQSLLSLLHDMAHFKNLKAVILTSETLEKIQQTVDDFKNSINYPTPAITTLTDEIKWTDLTPEGKEHLLNKTVKFQEEIVRLGDLHNDQNSFEKLGSSFIISLLYGGQQPPDLIRKSAKVPPENYISRHIHPRSYLLEELLNEANSKHVFLVSGMPGGAAGLKDSIDLPIPADHSTQQRQLNELTAHLISLDQADHFEDMWRKAGSATVYWFQAHTIEGSTRIHLEFKQAHPKKADLSLIQNWADKGTGIMNGIEEESFIDGVLSGKESVCIADVPGMGKSALLFKAAERIKQKHPGRFVHYSTMPDFIISMKQVMERREIQAESIQREHIIEAICESATNIVFEKKFLAKILEPVADTEKNPNSIRCELMLDGLDEIVVEDQNSLALKVINKIKTLLTTTRLWLTCRHHMVRKMENQLHVLGCSLSPFSTKNQVDYLVARWIHKELKKNSQNKQELSIDVQNKFRLFAHTCLKNVKQNLESHGKGGSAYEASGLELAGNPLQCRLIAGNYFGKASSYATSSDEEERLRSIDDFRKTRSITELYQAIVQKKWVTYLKKNNMPDVQNRYRFLHDATATAFIKQHMELAFKIIFPKDWSNMPTLSSVKMAEGDVDLNLASFGILSKSSKDSLEFVHRTYAEYFVARFIVDFETYFPGIPHKSMAEFVVRTVLSSPNCEGGFLPALWFGRLENPPYFNHPLVVYFLNDMLGKKMISEAFNLELKKAWNRVKSYQEWTQARPPVFMASILCNHLHIAKLYYEALDQREKFRKLTKSSHEDMISLAAEWSDLDFVKFISEDIIGRKVRQSFNSEDRKVAHLFTTAKRPAGILKRSNLIYTVLDPIKPDSNPLYAALSRGEVKIAEYLIEKQKFGLKTWQGLQSRHKGLNVIHVLLRDSWEDNDIKIRQKQELLKKMLLAYMKNKVEIINEVDEEGRPPILQPRAHVHLIECLIDWGADVFIKDEQGNTLLHLLCDLKGFLHYRKYERDLNKFVKDGHGYECNSTGDILEDAKNFIRNYQKMKERDEEDKVINVLDVKEVKNLQAAYHIAVNIQLIGKVVETMVKVEERHGAAFDKGNNLGATPLHNAVLSGNLEVIQFMVSNFEEDFINTKDKRQLSPLCYVTLSEPGLQMEITNYFLHHAGANIRTNDGIDPVLYGLQYGIPDDGVLRELERKRFPPGNIKDEKDENKMLVALFKNRRIEFKSFKQHLEWILDGRKSYREFIYEDVDEERKTSLLHLAIQHLSMERFLHVVKELKWLKETECVNAVDWEGNTALHLAYLLEDDTKEMKINFLEKIKADRYIPNMAGKTPNDYRKGISKGTIRRRPIADN</sequence>
<dbReference type="SUPFAM" id="SSF47986">
    <property type="entry name" value="DEATH domain"/>
    <property type="match status" value="1"/>
</dbReference>
<reference evidence="4 5" key="1">
    <citation type="submission" date="2024-08" db="EMBL/GenBank/DDBJ databases">
        <authorList>
            <person name="Cucini C."/>
            <person name="Frati F."/>
        </authorList>
    </citation>
    <scope>NUCLEOTIDE SEQUENCE [LARGE SCALE GENOMIC DNA]</scope>
</reference>
<name>A0ABP1PI79_9HEXA</name>
<feature type="repeat" description="ANK" evidence="1">
    <location>
        <begin position="1311"/>
        <end position="1334"/>
    </location>
</feature>
<evidence type="ECO:0000259" key="3">
    <source>
        <dbReference type="Pfam" id="PF05729"/>
    </source>
</evidence>
<dbReference type="InterPro" id="IPR036770">
    <property type="entry name" value="Ankyrin_rpt-contain_sf"/>
</dbReference>
<dbReference type="CDD" id="cd01671">
    <property type="entry name" value="CARD"/>
    <property type="match status" value="1"/>
</dbReference>
<dbReference type="PANTHER" id="PTHR24121">
    <property type="entry name" value="NO MECHANORECEPTOR POTENTIAL C, ISOFORM D-RELATED"/>
    <property type="match status" value="1"/>
</dbReference>
<dbReference type="Gene3D" id="1.25.40.20">
    <property type="entry name" value="Ankyrin repeat-containing domain"/>
    <property type="match status" value="3"/>
</dbReference>
<dbReference type="PROSITE" id="PS50088">
    <property type="entry name" value="ANK_REPEAT"/>
    <property type="match status" value="1"/>
</dbReference>